<dbReference type="Proteomes" id="UP001433268">
    <property type="component" value="Unassembled WGS sequence"/>
</dbReference>
<organism evidence="2 3">
    <name type="scientific">Apiospora hydei</name>
    <dbReference type="NCBI Taxonomy" id="1337664"/>
    <lineage>
        <taxon>Eukaryota</taxon>
        <taxon>Fungi</taxon>
        <taxon>Dikarya</taxon>
        <taxon>Ascomycota</taxon>
        <taxon>Pezizomycotina</taxon>
        <taxon>Sordariomycetes</taxon>
        <taxon>Xylariomycetidae</taxon>
        <taxon>Amphisphaeriales</taxon>
        <taxon>Apiosporaceae</taxon>
        <taxon>Apiospora</taxon>
    </lineage>
</organism>
<feature type="region of interest" description="Disordered" evidence="1">
    <location>
        <begin position="1"/>
        <end position="32"/>
    </location>
</feature>
<sequence>MALHAASGTPETDDDRGVSNSESEVFPTTAFPPPLRASSILTLVRLSNSAVPAIILYRLNPGPRASPVDWAMYGNGAGWQWERILLFPA</sequence>
<keyword evidence="3" id="KW-1185">Reference proteome</keyword>
<protein>
    <submittedName>
        <fullName evidence="2">Uncharacterized protein</fullName>
    </submittedName>
</protein>
<dbReference type="RefSeq" id="XP_066664821.1">
    <property type="nucleotide sequence ID" value="XM_066815531.1"/>
</dbReference>
<accession>A0ABR1VME6</accession>
<evidence type="ECO:0000256" key="1">
    <source>
        <dbReference type="SAM" id="MobiDB-lite"/>
    </source>
</evidence>
<name>A0ABR1VME6_9PEZI</name>
<comment type="caution">
    <text evidence="2">The sequence shown here is derived from an EMBL/GenBank/DDBJ whole genome shotgun (WGS) entry which is preliminary data.</text>
</comment>
<evidence type="ECO:0000313" key="3">
    <source>
        <dbReference type="Proteomes" id="UP001433268"/>
    </source>
</evidence>
<proteinExistence type="predicted"/>
<gene>
    <name evidence="2" type="ORF">PG997_011216</name>
</gene>
<dbReference type="EMBL" id="JAQQWN010000008">
    <property type="protein sequence ID" value="KAK8071013.1"/>
    <property type="molecule type" value="Genomic_DNA"/>
</dbReference>
<reference evidence="2 3" key="1">
    <citation type="submission" date="2023-01" db="EMBL/GenBank/DDBJ databases">
        <title>Analysis of 21 Apiospora genomes using comparative genomics revels a genus with tremendous synthesis potential of carbohydrate active enzymes and secondary metabolites.</title>
        <authorList>
            <person name="Sorensen T."/>
        </authorList>
    </citation>
    <scope>NUCLEOTIDE SEQUENCE [LARGE SCALE GENOMIC DNA]</scope>
    <source>
        <strain evidence="2 3">CBS 114990</strain>
    </source>
</reference>
<evidence type="ECO:0000313" key="2">
    <source>
        <dbReference type="EMBL" id="KAK8071013.1"/>
    </source>
</evidence>
<dbReference type="GeneID" id="92048591"/>